<dbReference type="InterPro" id="IPR033994">
    <property type="entry name" value="TNFRSF1A_death"/>
</dbReference>
<dbReference type="SMART" id="SM00208">
    <property type="entry name" value="TNFR"/>
    <property type="match status" value="4"/>
</dbReference>
<dbReference type="Gene3D" id="2.10.50.10">
    <property type="entry name" value="Tumor Necrosis Factor Receptor, subunit A, domain 2"/>
    <property type="match status" value="3"/>
</dbReference>
<dbReference type="PROSITE" id="PS00652">
    <property type="entry name" value="TNFR_NGFR_1"/>
    <property type="match status" value="1"/>
</dbReference>
<feature type="domain" description="TNFR-Cys" evidence="10">
    <location>
        <begin position="71"/>
        <end position="113"/>
    </location>
</feature>
<dbReference type="OrthoDB" id="9408020at2759"/>
<keyword evidence="3" id="KW-0677">Repeat</keyword>
<reference evidence="11" key="1">
    <citation type="submission" date="2025-08" db="UniProtKB">
        <authorList>
            <consortium name="Ensembl"/>
        </authorList>
    </citation>
    <scope>IDENTIFICATION</scope>
</reference>
<keyword evidence="7" id="KW-0472">Membrane</keyword>
<evidence type="ECO:0000313" key="12">
    <source>
        <dbReference type="Proteomes" id="UP000265020"/>
    </source>
</evidence>
<dbReference type="InterPro" id="IPR001368">
    <property type="entry name" value="TNFR/NGFR_Cys_rich_reg"/>
</dbReference>
<reference evidence="11" key="2">
    <citation type="submission" date="2025-09" db="UniProtKB">
        <authorList>
            <consortium name="Ensembl"/>
        </authorList>
    </citation>
    <scope>IDENTIFICATION</scope>
</reference>
<evidence type="ECO:0000256" key="7">
    <source>
        <dbReference type="SAM" id="Phobius"/>
    </source>
</evidence>
<keyword evidence="7" id="KW-0812">Transmembrane</keyword>
<dbReference type="GO" id="GO:0043235">
    <property type="term" value="C:receptor complex"/>
    <property type="evidence" value="ECO:0007669"/>
    <property type="project" value="TreeGrafter"/>
</dbReference>
<evidence type="ECO:0000259" key="10">
    <source>
        <dbReference type="PROSITE" id="PS50050"/>
    </source>
</evidence>
<dbReference type="SMART" id="SM00005">
    <property type="entry name" value="DEATH"/>
    <property type="match status" value="1"/>
</dbReference>
<dbReference type="SUPFAM" id="SSF57586">
    <property type="entry name" value="TNF receptor-like"/>
    <property type="match status" value="3"/>
</dbReference>
<feature type="repeat" description="TNFR-Cys" evidence="6">
    <location>
        <begin position="71"/>
        <end position="113"/>
    </location>
</feature>
<feature type="disulfide bond" evidence="6">
    <location>
        <begin position="72"/>
        <end position="87"/>
    </location>
</feature>
<feature type="disulfide bond" evidence="6">
    <location>
        <begin position="134"/>
        <end position="147"/>
    </location>
</feature>
<dbReference type="STRING" id="28743.ENSCVAP00000000255"/>
<evidence type="ECO:0000259" key="9">
    <source>
        <dbReference type="PROSITE" id="PS50017"/>
    </source>
</evidence>
<dbReference type="GO" id="GO:0043120">
    <property type="term" value="F:tumor necrosis factor binding"/>
    <property type="evidence" value="ECO:0007669"/>
    <property type="project" value="TreeGrafter"/>
</dbReference>
<feature type="transmembrane region" description="Helical" evidence="7">
    <location>
        <begin position="197"/>
        <end position="222"/>
    </location>
</feature>
<dbReference type="PROSITE" id="PS50050">
    <property type="entry name" value="TNFR_NGFR_2"/>
    <property type="match status" value="2"/>
</dbReference>
<dbReference type="Gene3D" id="1.10.533.10">
    <property type="entry name" value="Death Domain, Fas"/>
    <property type="match status" value="1"/>
</dbReference>
<keyword evidence="2 8" id="KW-0732">Signal</keyword>
<evidence type="ECO:0000256" key="1">
    <source>
        <dbReference type="ARBA" id="ARBA00022703"/>
    </source>
</evidence>
<dbReference type="RefSeq" id="XP_015226331.1">
    <property type="nucleotide sequence ID" value="XM_015370845.1"/>
</dbReference>
<dbReference type="Ensembl" id="ENSCVAT00000015381.1">
    <property type="protein sequence ID" value="ENSCVAP00000000255.1"/>
    <property type="gene ID" value="ENSCVAG00000001144.1"/>
</dbReference>
<dbReference type="PANTHER" id="PTHR46861">
    <property type="entry name" value="TUMOR NECROSIS FACTOR RECEPTOR SUPERFAMILY MEMBER 1A"/>
    <property type="match status" value="1"/>
</dbReference>
<evidence type="ECO:0000256" key="5">
    <source>
        <dbReference type="ARBA" id="ARBA00023180"/>
    </source>
</evidence>
<keyword evidence="1" id="KW-0053">Apoptosis</keyword>
<evidence type="ECO:0000256" key="8">
    <source>
        <dbReference type="SAM" id="SignalP"/>
    </source>
</evidence>
<evidence type="ECO:0000313" key="11">
    <source>
        <dbReference type="Ensembl" id="ENSCVAP00000000255.1"/>
    </source>
</evidence>
<feature type="signal peptide" evidence="8">
    <location>
        <begin position="1"/>
        <end position="26"/>
    </location>
</feature>
<comment type="caution">
    <text evidence="6">Lacks conserved residue(s) required for the propagation of feature annotation.</text>
</comment>
<organism evidence="11 12">
    <name type="scientific">Cyprinodon variegatus</name>
    <name type="common">Sheepshead minnow</name>
    <dbReference type="NCBI Taxonomy" id="28743"/>
    <lineage>
        <taxon>Eukaryota</taxon>
        <taxon>Metazoa</taxon>
        <taxon>Chordata</taxon>
        <taxon>Craniata</taxon>
        <taxon>Vertebrata</taxon>
        <taxon>Euteleostomi</taxon>
        <taxon>Actinopterygii</taxon>
        <taxon>Neopterygii</taxon>
        <taxon>Teleostei</taxon>
        <taxon>Neoteleostei</taxon>
        <taxon>Acanthomorphata</taxon>
        <taxon>Ovalentaria</taxon>
        <taxon>Atherinomorphae</taxon>
        <taxon>Cyprinodontiformes</taxon>
        <taxon>Cyprinodontidae</taxon>
        <taxon>Cyprinodon</taxon>
    </lineage>
</organism>
<dbReference type="OMA" id="IVETPCT"/>
<feature type="domain" description="TNFR-Cys" evidence="10">
    <location>
        <begin position="114"/>
        <end position="155"/>
    </location>
</feature>
<dbReference type="Pfam" id="PF00020">
    <property type="entry name" value="TNFR_c6"/>
    <property type="match status" value="2"/>
</dbReference>
<evidence type="ECO:0000256" key="3">
    <source>
        <dbReference type="ARBA" id="ARBA00022737"/>
    </source>
</evidence>
<dbReference type="InterPro" id="IPR052493">
    <property type="entry name" value="TNFRSF1A"/>
</dbReference>
<keyword evidence="7" id="KW-1133">Transmembrane helix</keyword>
<dbReference type="InterPro" id="IPR000488">
    <property type="entry name" value="Death_dom"/>
</dbReference>
<dbReference type="SUPFAM" id="SSF47986">
    <property type="entry name" value="DEATH domain"/>
    <property type="match status" value="1"/>
</dbReference>
<dbReference type="PANTHER" id="PTHR46861:SF1">
    <property type="entry name" value="TUMOR NECROSIS FACTOR RECEPTOR SUPERFAMILY MEMBER 1A"/>
    <property type="match status" value="1"/>
</dbReference>
<protein>
    <submittedName>
        <fullName evidence="11">Tumor necrosis factor receptor superfamily, member 1a</fullName>
    </submittedName>
</protein>
<feature type="chain" id="PRO_5018533727" evidence="8">
    <location>
        <begin position="27"/>
        <end position="383"/>
    </location>
</feature>
<dbReference type="GeneID" id="107082260"/>
<keyword evidence="12" id="KW-1185">Reference proteome</keyword>
<accession>A0A3Q2FC52</accession>
<dbReference type="GO" id="GO:0006954">
    <property type="term" value="P:inflammatory response"/>
    <property type="evidence" value="ECO:0007669"/>
    <property type="project" value="TreeGrafter"/>
</dbReference>
<keyword evidence="5" id="KW-0325">Glycoprotein</keyword>
<dbReference type="GeneTree" id="ENSGT00940000159540"/>
<dbReference type="Pfam" id="PF00531">
    <property type="entry name" value="Death"/>
    <property type="match status" value="1"/>
</dbReference>
<dbReference type="GO" id="GO:0005031">
    <property type="term" value="F:tumor necrosis factor receptor activity"/>
    <property type="evidence" value="ECO:0007669"/>
    <property type="project" value="TreeGrafter"/>
</dbReference>
<dbReference type="PROSITE" id="PS50017">
    <property type="entry name" value="DEATH_DOMAIN"/>
    <property type="match status" value="1"/>
</dbReference>
<dbReference type="GO" id="GO:0006915">
    <property type="term" value="P:apoptotic process"/>
    <property type="evidence" value="ECO:0007669"/>
    <property type="project" value="UniProtKB-KW"/>
</dbReference>
<dbReference type="CDD" id="cd08313">
    <property type="entry name" value="Death_TNFR1"/>
    <property type="match status" value="1"/>
</dbReference>
<dbReference type="KEGG" id="cvg:107082260"/>
<proteinExistence type="predicted"/>
<feature type="repeat" description="TNFR-Cys" evidence="6">
    <location>
        <begin position="114"/>
        <end position="155"/>
    </location>
</feature>
<dbReference type="InterPro" id="IPR011029">
    <property type="entry name" value="DEATH-like_dom_sf"/>
</dbReference>
<keyword evidence="4 6" id="KW-1015">Disulfide bond</keyword>
<sequence>MDGIGNQAGCIVMLLLLLLRSIPVLTMPQEKDECPPGEYKTDKGICCNKCARGFKLADECHFIGHKSNCVPCDAGQFLDEMSFSKNCRSCKRCKAKKHEHLVSACKPEADTICQCDEGYFKYRIDTEAYDCLRCRTCKTDEIQKKPCTHENDTVCECRTNFFRVKNTCKPCSSCTPECTQLCSTTGATKAPHPYPDLTGIIIGTVVMVVVLLILGIIITHMATKRFVKKKMRSQSLCLSEESKEQSKDFLINAKSHPEEMSVKTVVENSLGEQELCKLPDCVPMIPDLIYTVLDLVPVHQVKQLVRSLGVTDMEIEQAEMDHRFCREAHYQMLRVWAQGGSRTIAGVKGETVHQSLLDELLDKLRQIHLNRAAEELEAKYTIQ</sequence>
<feature type="disulfide bond" evidence="6">
    <location>
        <begin position="137"/>
        <end position="155"/>
    </location>
</feature>
<evidence type="ECO:0000256" key="2">
    <source>
        <dbReference type="ARBA" id="ARBA00022729"/>
    </source>
</evidence>
<feature type="domain" description="Death" evidence="9">
    <location>
        <begin position="302"/>
        <end position="380"/>
    </location>
</feature>
<dbReference type="Proteomes" id="UP000265020">
    <property type="component" value="Unassembled WGS sequence"/>
</dbReference>
<evidence type="ECO:0000256" key="6">
    <source>
        <dbReference type="PROSITE-ProRule" id="PRU00206"/>
    </source>
</evidence>
<dbReference type="GO" id="GO:0045121">
    <property type="term" value="C:membrane raft"/>
    <property type="evidence" value="ECO:0007669"/>
    <property type="project" value="TreeGrafter"/>
</dbReference>
<dbReference type="AlphaFoldDB" id="A0A3Q2FC52"/>
<dbReference type="CTD" id="7132"/>
<evidence type="ECO:0000256" key="4">
    <source>
        <dbReference type="ARBA" id="ARBA00023157"/>
    </source>
</evidence>
<name>A0A3Q2FC52_CYPVA</name>